<comment type="caution">
    <text evidence="1">The sequence shown here is derived from an EMBL/GenBank/DDBJ whole genome shotgun (WGS) entry which is preliminary data.</text>
</comment>
<keyword evidence="2" id="KW-1185">Reference proteome</keyword>
<reference evidence="1 2" key="1">
    <citation type="submission" date="2023-01" db="EMBL/GenBank/DDBJ databases">
        <title>Analysis of 21 Apiospora genomes using comparative genomics revels a genus with tremendous synthesis potential of carbohydrate active enzymes and secondary metabolites.</title>
        <authorList>
            <person name="Sorensen T."/>
        </authorList>
    </citation>
    <scope>NUCLEOTIDE SEQUENCE [LARGE SCALE GENOMIC DNA]</scope>
    <source>
        <strain evidence="1 2">CBS 135458</strain>
    </source>
</reference>
<evidence type="ECO:0000313" key="2">
    <source>
        <dbReference type="Proteomes" id="UP001480595"/>
    </source>
</evidence>
<protein>
    <submittedName>
        <fullName evidence="1">Uncharacterized protein</fullName>
    </submittedName>
</protein>
<gene>
    <name evidence="1" type="ORF">PG994_013302</name>
</gene>
<dbReference type="RefSeq" id="XP_066709672.1">
    <property type="nucleotide sequence ID" value="XM_066864711.1"/>
</dbReference>
<evidence type="ECO:0000313" key="1">
    <source>
        <dbReference type="EMBL" id="KAK8042819.1"/>
    </source>
</evidence>
<dbReference type="GeneID" id="92097774"/>
<dbReference type="EMBL" id="JAQQWL010000013">
    <property type="protein sequence ID" value="KAK8042819.1"/>
    <property type="molecule type" value="Genomic_DNA"/>
</dbReference>
<sequence>MFYAVCFYGHNENLANDPVDLQCMGDSRHVLGMDFIDSYKKEVGASEPVVDFDDRHELYALSKEKMRQMIAKFPGGFSDFQEKSDGQTKL</sequence>
<organism evidence="1 2">
    <name type="scientific">Apiospora phragmitis</name>
    <dbReference type="NCBI Taxonomy" id="2905665"/>
    <lineage>
        <taxon>Eukaryota</taxon>
        <taxon>Fungi</taxon>
        <taxon>Dikarya</taxon>
        <taxon>Ascomycota</taxon>
        <taxon>Pezizomycotina</taxon>
        <taxon>Sordariomycetes</taxon>
        <taxon>Xylariomycetidae</taxon>
        <taxon>Amphisphaeriales</taxon>
        <taxon>Apiosporaceae</taxon>
        <taxon>Apiospora</taxon>
    </lineage>
</organism>
<dbReference type="Proteomes" id="UP001480595">
    <property type="component" value="Unassembled WGS sequence"/>
</dbReference>
<name>A0ABR1T8A0_9PEZI</name>
<accession>A0ABR1T8A0</accession>
<proteinExistence type="predicted"/>